<dbReference type="Gene3D" id="3.60.15.10">
    <property type="entry name" value="Ribonuclease Z/Hydroxyacylglutathione hydrolase-like"/>
    <property type="match status" value="1"/>
</dbReference>
<dbReference type="SMART" id="SM00849">
    <property type="entry name" value="Lactamase_B"/>
    <property type="match status" value="1"/>
</dbReference>
<comment type="similarity">
    <text evidence="1">Belongs to the metallo-beta-lactamase superfamily. Class-B beta-lactamase family.</text>
</comment>
<evidence type="ECO:0000259" key="3">
    <source>
        <dbReference type="SMART" id="SM00849"/>
    </source>
</evidence>
<accession>A0A7W6D3T8</accession>
<protein>
    <submittedName>
        <fullName evidence="4">Quinoprotein relay system zinc metallohydrolase 2</fullName>
    </submittedName>
</protein>
<dbReference type="GO" id="GO:0017001">
    <property type="term" value="P:antibiotic catabolic process"/>
    <property type="evidence" value="ECO:0007669"/>
    <property type="project" value="UniProtKB-ARBA"/>
</dbReference>
<dbReference type="Proteomes" id="UP000528964">
    <property type="component" value="Unassembled WGS sequence"/>
</dbReference>
<dbReference type="PANTHER" id="PTHR42951:SF4">
    <property type="entry name" value="ACYL-COENZYME A THIOESTERASE MBLAC2"/>
    <property type="match status" value="1"/>
</dbReference>
<dbReference type="RefSeq" id="WP_183394549.1">
    <property type="nucleotide sequence ID" value="NZ_JACIDR010000002.1"/>
</dbReference>
<dbReference type="GO" id="GO:0016787">
    <property type="term" value="F:hydrolase activity"/>
    <property type="evidence" value="ECO:0007669"/>
    <property type="project" value="UniProtKB-KW"/>
</dbReference>
<evidence type="ECO:0000256" key="1">
    <source>
        <dbReference type="ARBA" id="ARBA00005250"/>
    </source>
</evidence>
<dbReference type="CDD" id="cd16282">
    <property type="entry name" value="metallo-hydrolase-like_MBL-fold"/>
    <property type="match status" value="1"/>
</dbReference>
<keyword evidence="4" id="KW-0378">Hydrolase</keyword>
<sequence length="314" mass="34063">MKRGSGVRTSRRELLLGGLCLCCLPRTGFAAESVGVQEIETGVFVRRGLDVDAAPGNADAIANIGFVIGRDAVLVTDSGGSLADGRWLRDQIRQKTDRPIRHVVLSHVHPDHSFGACAFLDDEPDFIGHSRLKAALGSRGEFYRSKLAETLGDANVGPVVMPTREIGPDGGEVDLGGRRLSFRAHATAHTDCDLSMMDSASGLLFPADLLFVKRVPSLDGSLLGWLKELDGLEALSARTIVPGHGPVAVKPDAFGELRRYLTVLRDQTRKAIKDGKAIDEAIETVGVSEKDNWTLFADYNSRNVTQAYKELEWE</sequence>
<evidence type="ECO:0000256" key="2">
    <source>
        <dbReference type="SAM" id="SignalP"/>
    </source>
</evidence>
<evidence type="ECO:0000313" key="4">
    <source>
        <dbReference type="EMBL" id="MBB3972658.1"/>
    </source>
</evidence>
<dbReference type="EMBL" id="JACIDR010000002">
    <property type="protein sequence ID" value="MBB3972658.1"/>
    <property type="molecule type" value="Genomic_DNA"/>
</dbReference>
<dbReference type="Pfam" id="PF00753">
    <property type="entry name" value="Lactamase_B"/>
    <property type="match status" value="1"/>
</dbReference>
<comment type="caution">
    <text evidence="4">The sequence shown here is derived from an EMBL/GenBank/DDBJ whole genome shotgun (WGS) entry which is preliminary data.</text>
</comment>
<dbReference type="NCBIfam" id="TIGR04559">
    <property type="entry name" value="SoxH_rel_PQQ_2"/>
    <property type="match status" value="1"/>
</dbReference>
<dbReference type="InterPro" id="IPR050855">
    <property type="entry name" value="NDM-1-like"/>
</dbReference>
<organism evidence="4 5">
    <name type="scientific">Hansschlegelia beijingensis</name>
    <dbReference type="NCBI Taxonomy" id="1133344"/>
    <lineage>
        <taxon>Bacteria</taxon>
        <taxon>Pseudomonadati</taxon>
        <taxon>Pseudomonadota</taxon>
        <taxon>Alphaproteobacteria</taxon>
        <taxon>Hyphomicrobiales</taxon>
        <taxon>Methylopilaceae</taxon>
        <taxon>Hansschlegelia</taxon>
    </lineage>
</organism>
<dbReference type="InterPro" id="IPR030829">
    <property type="entry name" value="SoxH-rel_PQQ_2"/>
</dbReference>
<dbReference type="AlphaFoldDB" id="A0A7W6D3T8"/>
<dbReference type="SUPFAM" id="SSF56281">
    <property type="entry name" value="Metallo-hydrolase/oxidoreductase"/>
    <property type="match status" value="1"/>
</dbReference>
<feature type="chain" id="PRO_5030659379" evidence="2">
    <location>
        <begin position="31"/>
        <end position="314"/>
    </location>
</feature>
<keyword evidence="2" id="KW-0732">Signal</keyword>
<keyword evidence="5" id="KW-1185">Reference proteome</keyword>
<dbReference type="InterPro" id="IPR036866">
    <property type="entry name" value="RibonucZ/Hydroxyglut_hydro"/>
</dbReference>
<proteinExistence type="inferred from homology"/>
<dbReference type="InterPro" id="IPR001279">
    <property type="entry name" value="Metallo-B-lactamas"/>
</dbReference>
<dbReference type="PANTHER" id="PTHR42951">
    <property type="entry name" value="METALLO-BETA-LACTAMASE DOMAIN-CONTAINING"/>
    <property type="match status" value="1"/>
</dbReference>
<evidence type="ECO:0000313" key="5">
    <source>
        <dbReference type="Proteomes" id="UP000528964"/>
    </source>
</evidence>
<gene>
    <name evidence="4" type="ORF">GGR24_001315</name>
</gene>
<feature type="signal peptide" evidence="2">
    <location>
        <begin position="1"/>
        <end position="30"/>
    </location>
</feature>
<name>A0A7W6D3T8_9HYPH</name>
<reference evidence="4 5" key="1">
    <citation type="submission" date="2020-08" db="EMBL/GenBank/DDBJ databases">
        <title>Genomic Encyclopedia of Type Strains, Phase IV (KMG-IV): sequencing the most valuable type-strain genomes for metagenomic binning, comparative biology and taxonomic classification.</title>
        <authorList>
            <person name="Goeker M."/>
        </authorList>
    </citation>
    <scope>NUCLEOTIDE SEQUENCE [LARGE SCALE GENOMIC DNA]</scope>
    <source>
        <strain evidence="4 5">DSM 25481</strain>
    </source>
</reference>
<feature type="domain" description="Metallo-beta-lactamase" evidence="3">
    <location>
        <begin position="61"/>
        <end position="244"/>
    </location>
</feature>